<dbReference type="CDD" id="cd05927">
    <property type="entry name" value="LC-FACS_euk"/>
    <property type="match status" value="1"/>
</dbReference>
<dbReference type="PANTHER" id="PTHR43272:SF33">
    <property type="entry name" value="AMP-BINDING DOMAIN-CONTAINING PROTEIN-RELATED"/>
    <property type="match status" value="1"/>
</dbReference>
<evidence type="ECO:0000256" key="7">
    <source>
        <dbReference type="RuleBase" id="RU369030"/>
    </source>
</evidence>
<comment type="function">
    <text evidence="7">Catalyzes the conversion of long-chain fatty acids to their active form acyl-CoAs for both synthesis of cellular lipids, and degradation via beta-oxidation.</text>
</comment>
<sequence length="694" mass="76277">MGNSISVSPPVPYTYEVPDSAVPGKSGPIYRNTAAADGLISFIDGDETLTTSAAVFKKAAERYPDRPCHGTRPLLDDGVGPFEWQTYKDVYNRIVNFGRGIEELNLLSDDGSMRLIGLYMKNRSEWVIAEQGAFTRRATTVPLYDTLGEDVVDYIVNQTLLTTVVCTASQIPRLILCKAECPTLSTLVCVDPDACSETVLNDCKDAGLQFYSFSDVEKKGSEVDIEPLVCKSTDIATFCYTSGTTGDPKGAMNSHGNMVANMSSIVMFLTTKSPLLDITSSGQYYLSYLPLPHIMERLVSISLMHLGVAIGFYQGDPLKIMDDIAALKPTIFVSVPRLLNRLHDKITMGARAAGGLKAYLFEQALASKKAGLEQGVLKHAIWDKLVFNKIKARLGLERVQFVASGSAPLAAHVMDFLRVFFGCPVSEGYGQTENTCLASYSHLHDFTSGHVGMPVGCLEIRLEDVPELEYFSADTQHGTGEHAIECKGRGEVCLKGPSIFQGYYKMADKTKDTIDSDGWLHTGDIGIWLKDGQLKIIDRKKSIFKLSQGEYVSAERVENVITQSPLIAQAFVHGNSFQSCLVAIIVPDFENLQSLPNMQDAKMDPAALCKEESIKKAIMTSIEEKSTAGKLRGFEMVKDIYLISEPFTVENDILTPSFKLKRNVAAVKFQVEIDAMYREIGDKVGGKENLHQND</sequence>
<dbReference type="SUPFAM" id="SSF56801">
    <property type="entry name" value="Acetyl-CoA synthetase-like"/>
    <property type="match status" value="1"/>
</dbReference>
<dbReference type="Pfam" id="PF00501">
    <property type="entry name" value="AMP-binding"/>
    <property type="match status" value="1"/>
</dbReference>
<dbReference type="PANTHER" id="PTHR43272">
    <property type="entry name" value="LONG-CHAIN-FATTY-ACID--COA LIGASE"/>
    <property type="match status" value="1"/>
</dbReference>
<dbReference type="GO" id="GO:0004467">
    <property type="term" value="F:long-chain fatty acid-CoA ligase activity"/>
    <property type="evidence" value="ECO:0007669"/>
    <property type="project" value="UniProtKB-EC"/>
</dbReference>
<gene>
    <name evidence="9" type="ORF">FOL47_010108</name>
</gene>
<dbReference type="InterPro" id="IPR042099">
    <property type="entry name" value="ANL_N_sf"/>
</dbReference>
<keyword evidence="5 7" id="KW-0067">ATP-binding</keyword>
<reference evidence="9 10" key="1">
    <citation type="submission" date="2020-04" db="EMBL/GenBank/DDBJ databases">
        <title>Perkinsus chesapeaki whole genome sequence.</title>
        <authorList>
            <person name="Bogema D.R."/>
        </authorList>
    </citation>
    <scope>NUCLEOTIDE SEQUENCE [LARGE SCALE GENOMIC DNA]</scope>
    <source>
        <strain evidence="9">ATCC PRA-425</strain>
    </source>
</reference>
<name>A0A7J6L3W3_PERCH</name>
<organism evidence="9 10">
    <name type="scientific">Perkinsus chesapeaki</name>
    <name type="common">Clam parasite</name>
    <name type="synonym">Perkinsus andrewsi</name>
    <dbReference type="NCBI Taxonomy" id="330153"/>
    <lineage>
        <taxon>Eukaryota</taxon>
        <taxon>Sar</taxon>
        <taxon>Alveolata</taxon>
        <taxon>Perkinsozoa</taxon>
        <taxon>Perkinsea</taxon>
        <taxon>Perkinsida</taxon>
        <taxon>Perkinsidae</taxon>
        <taxon>Perkinsus</taxon>
    </lineage>
</organism>
<dbReference type="InterPro" id="IPR045311">
    <property type="entry name" value="LC-FACS_euk"/>
</dbReference>
<evidence type="ECO:0000256" key="3">
    <source>
        <dbReference type="ARBA" id="ARBA00022741"/>
    </source>
</evidence>
<dbReference type="OrthoDB" id="1700726at2759"/>
<keyword evidence="4 7" id="KW-0276">Fatty acid metabolism</keyword>
<evidence type="ECO:0000256" key="5">
    <source>
        <dbReference type="ARBA" id="ARBA00022840"/>
    </source>
</evidence>
<evidence type="ECO:0000256" key="4">
    <source>
        <dbReference type="ARBA" id="ARBA00022832"/>
    </source>
</evidence>
<dbReference type="EC" id="6.2.1.3" evidence="6 7"/>
<dbReference type="GO" id="GO:0016020">
    <property type="term" value="C:membrane"/>
    <property type="evidence" value="ECO:0007669"/>
    <property type="project" value="TreeGrafter"/>
</dbReference>
<protein>
    <recommendedName>
        <fullName evidence="6 7">Long-chain-fatty-acid--CoA ligase</fullName>
        <ecNumber evidence="6 7">6.2.1.3</ecNumber>
    </recommendedName>
</protein>
<keyword evidence="7" id="KW-0443">Lipid metabolism</keyword>
<dbReference type="GO" id="GO:0005783">
    <property type="term" value="C:endoplasmic reticulum"/>
    <property type="evidence" value="ECO:0007669"/>
    <property type="project" value="TreeGrafter"/>
</dbReference>
<evidence type="ECO:0000313" key="9">
    <source>
        <dbReference type="EMBL" id="KAF4654170.1"/>
    </source>
</evidence>
<dbReference type="InterPro" id="IPR020845">
    <property type="entry name" value="AMP-binding_CS"/>
</dbReference>
<comment type="similarity">
    <text evidence="1 7">Belongs to the ATP-dependent AMP-binding enzyme family.</text>
</comment>
<dbReference type="Proteomes" id="UP000591131">
    <property type="component" value="Unassembled WGS sequence"/>
</dbReference>
<evidence type="ECO:0000313" key="10">
    <source>
        <dbReference type="Proteomes" id="UP000591131"/>
    </source>
</evidence>
<keyword evidence="10" id="KW-1185">Reference proteome</keyword>
<comment type="catalytic activity">
    <reaction evidence="7">
        <text>a long-chain fatty acid + ATP + CoA = a long-chain fatty acyl-CoA + AMP + diphosphate</text>
        <dbReference type="Rhea" id="RHEA:15421"/>
        <dbReference type="ChEBI" id="CHEBI:30616"/>
        <dbReference type="ChEBI" id="CHEBI:33019"/>
        <dbReference type="ChEBI" id="CHEBI:57287"/>
        <dbReference type="ChEBI" id="CHEBI:57560"/>
        <dbReference type="ChEBI" id="CHEBI:83139"/>
        <dbReference type="ChEBI" id="CHEBI:456215"/>
        <dbReference type="EC" id="6.2.1.3"/>
    </reaction>
</comment>
<dbReference type="Gene3D" id="3.40.50.12780">
    <property type="entry name" value="N-terminal domain of ligase-like"/>
    <property type="match status" value="1"/>
</dbReference>
<accession>A0A7J6L3W3</accession>
<dbReference type="PROSITE" id="PS00455">
    <property type="entry name" value="AMP_BINDING"/>
    <property type="match status" value="1"/>
</dbReference>
<dbReference type="InterPro" id="IPR000873">
    <property type="entry name" value="AMP-dep_synth/lig_dom"/>
</dbReference>
<evidence type="ECO:0000256" key="6">
    <source>
        <dbReference type="ARBA" id="ARBA00026121"/>
    </source>
</evidence>
<evidence type="ECO:0000256" key="2">
    <source>
        <dbReference type="ARBA" id="ARBA00022598"/>
    </source>
</evidence>
<evidence type="ECO:0000256" key="1">
    <source>
        <dbReference type="ARBA" id="ARBA00006432"/>
    </source>
</evidence>
<keyword evidence="3 7" id="KW-0547">Nucleotide-binding</keyword>
<comment type="caution">
    <text evidence="9">The sequence shown here is derived from an EMBL/GenBank/DDBJ whole genome shotgun (WGS) entry which is preliminary data.</text>
</comment>
<evidence type="ECO:0000259" key="8">
    <source>
        <dbReference type="Pfam" id="PF00501"/>
    </source>
</evidence>
<dbReference type="AlphaFoldDB" id="A0A7J6L3W3"/>
<proteinExistence type="inferred from homology"/>
<keyword evidence="2 7" id="KW-0436">Ligase</keyword>
<dbReference type="EMBL" id="JAAPAO010000756">
    <property type="protein sequence ID" value="KAF4654170.1"/>
    <property type="molecule type" value="Genomic_DNA"/>
</dbReference>
<feature type="domain" description="AMP-dependent synthetase/ligase" evidence="8">
    <location>
        <begin position="56"/>
        <end position="504"/>
    </location>
</feature>
<dbReference type="GO" id="GO:0005524">
    <property type="term" value="F:ATP binding"/>
    <property type="evidence" value="ECO:0007669"/>
    <property type="project" value="UniProtKB-KW"/>
</dbReference>